<feature type="compositionally biased region" description="Acidic residues" evidence="1">
    <location>
        <begin position="903"/>
        <end position="917"/>
    </location>
</feature>
<dbReference type="EMBL" id="BMAV01005408">
    <property type="protein sequence ID" value="GFY46446.1"/>
    <property type="molecule type" value="Genomic_DNA"/>
</dbReference>
<feature type="compositionally biased region" description="Polar residues" evidence="1">
    <location>
        <begin position="655"/>
        <end position="665"/>
    </location>
</feature>
<comment type="caution">
    <text evidence="3">The sequence shown here is derived from an EMBL/GenBank/DDBJ whole genome shotgun (WGS) entry which is preliminary data.</text>
</comment>
<dbReference type="AlphaFoldDB" id="A0A8X6X5D8"/>
<keyword evidence="4" id="KW-1185">Reference proteome</keyword>
<feature type="compositionally biased region" description="Polar residues" evidence="1">
    <location>
        <begin position="93"/>
        <end position="109"/>
    </location>
</feature>
<feature type="compositionally biased region" description="Basic and acidic residues" evidence="1">
    <location>
        <begin position="272"/>
        <end position="281"/>
    </location>
</feature>
<evidence type="ECO:0000313" key="4">
    <source>
        <dbReference type="Proteomes" id="UP000886998"/>
    </source>
</evidence>
<feature type="transmembrane region" description="Helical" evidence="2">
    <location>
        <begin position="20"/>
        <end position="41"/>
    </location>
</feature>
<evidence type="ECO:0000256" key="1">
    <source>
        <dbReference type="SAM" id="MobiDB-lite"/>
    </source>
</evidence>
<feature type="compositionally biased region" description="Basic and acidic residues" evidence="1">
    <location>
        <begin position="110"/>
        <end position="126"/>
    </location>
</feature>
<evidence type="ECO:0000256" key="2">
    <source>
        <dbReference type="SAM" id="Phobius"/>
    </source>
</evidence>
<feature type="region of interest" description="Disordered" evidence="1">
    <location>
        <begin position="996"/>
        <end position="1067"/>
    </location>
</feature>
<keyword evidence="2" id="KW-0812">Transmembrane</keyword>
<feature type="compositionally biased region" description="Polar residues" evidence="1">
    <location>
        <begin position="876"/>
        <end position="898"/>
    </location>
</feature>
<organism evidence="3 4">
    <name type="scientific">Trichonephila inaurata madagascariensis</name>
    <dbReference type="NCBI Taxonomy" id="2747483"/>
    <lineage>
        <taxon>Eukaryota</taxon>
        <taxon>Metazoa</taxon>
        <taxon>Ecdysozoa</taxon>
        <taxon>Arthropoda</taxon>
        <taxon>Chelicerata</taxon>
        <taxon>Arachnida</taxon>
        <taxon>Araneae</taxon>
        <taxon>Araneomorphae</taxon>
        <taxon>Entelegynae</taxon>
        <taxon>Araneoidea</taxon>
        <taxon>Nephilidae</taxon>
        <taxon>Trichonephila</taxon>
        <taxon>Trichonephila inaurata</taxon>
    </lineage>
</organism>
<feature type="region of interest" description="Disordered" evidence="1">
    <location>
        <begin position="774"/>
        <end position="918"/>
    </location>
</feature>
<accession>A0A8X6X5D8</accession>
<feature type="compositionally biased region" description="Polar residues" evidence="1">
    <location>
        <begin position="127"/>
        <end position="141"/>
    </location>
</feature>
<feature type="region of interest" description="Disordered" evidence="1">
    <location>
        <begin position="247"/>
        <end position="293"/>
    </location>
</feature>
<protein>
    <submittedName>
        <fullName evidence="3">Uncharacterized protein</fullName>
    </submittedName>
</protein>
<keyword evidence="2" id="KW-1133">Transmembrane helix</keyword>
<feature type="compositionally biased region" description="Basic residues" evidence="1">
    <location>
        <begin position="1024"/>
        <end position="1039"/>
    </location>
</feature>
<feature type="compositionally biased region" description="Basic residues" evidence="1">
    <location>
        <begin position="1135"/>
        <end position="1147"/>
    </location>
</feature>
<feature type="region of interest" description="Disordered" evidence="1">
    <location>
        <begin position="446"/>
        <end position="513"/>
    </location>
</feature>
<feature type="compositionally biased region" description="Low complexity" evidence="1">
    <location>
        <begin position="720"/>
        <end position="731"/>
    </location>
</feature>
<feature type="region of interest" description="Disordered" evidence="1">
    <location>
        <begin position="93"/>
        <end position="160"/>
    </location>
</feature>
<feature type="compositionally biased region" description="Polar residues" evidence="1">
    <location>
        <begin position="493"/>
        <end position="513"/>
    </location>
</feature>
<feature type="compositionally biased region" description="Polar residues" evidence="1">
    <location>
        <begin position="446"/>
        <end position="458"/>
    </location>
</feature>
<feature type="region of interest" description="Disordered" evidence="1">
    <location>
        <begin position="1094"/>
        <end position="1152"/>
    </location>
</feature>
<feature type="compositionally biased region" description="Basic and acidic residues" evidence="1">
    <location>
        <begin position="473"/>
        <end position="492"/>
    </location>
</feature>
<dbReference type="OrthoDB" id="6346242at2759"/>
<feature type="compositionally biased region" description="Acidic residues" evidence="1">
    <location>
        <begin position="554"/>
        <end position="575"/>
    </location>
</feature>
<keyword evidence="2" id="KW-0472">Membrane</keyword>
<feature type="compositionally biased region" description="Low complexity" evidence="1">
    <location>
        <begin position="459"/>
        <end position="470"/>
    </location>
</feature>
<proteinExistence type="predicted"/>
<feature type="compositionally biased region" description="Low complexity" evidence="1">
    <location>
        <begin position="809"/>
        <end position="822"/>
    </location>
</feature>
<feature type="compositionally biased region" description="Acidic residues" evidence="1">
    <location>
        <begin position="840"/>
        <end position="850"/>
    </location>
</feature>
<feature type="compositionally biased region" description="Low complexity" evidence="1">
    <location>
        <begin position="1000"/>
        <end position="1018"/>
    </location>
</feature>
<feature type="compositionally biased region" description="Polar residues" evidence="1">
    <location>
        <begin position="829"/>
        <end position="839"/>
    </location>
</feature>
<feature type="compositionally biased region" description="Polar residues" evidence="1">
    <location>
        <begin position="704"/>
        <end position="713"/>
    </location>
</feature>
<dbReference type="Proteomes" id="UP000886998">
    <property type="component" value="Unassembled WGS sequence"/>
</dbReference>
<evidence type="ECO:0000313" key="3">
    <source>
        <dbReference type="EMBL" id="GFY46446.1"/>
    </source>
</evidence>
<feature type="compositionally biased region" description="Basic residues" evidence="1">
    <location>
        <begin position="675"/>
        <end position="690"/>
    </location>
</feature>
<name>A0A8X6X5D8_9ARAC</name>
<feature type="region of interest" description="Disordered" evidence="1">
    <location>
        <begin position="646"/>
        <end position="749"/>
    </location>
</feature>
<feature type="region of interest" description="Disordered" evidence="1">
    <location>
        <begin position="548"/>
        <end position="581"/>
    </location>
</feature>
<gene>
    <name evidence="3" type="primary">AVEN_223500_1</name>
    <name evidence="3" type="ORF">TNIN_133171</name>
</gene>
<sequence>MLESLETEFVNESTSKNNFIIIGLCLGILGLIYVLAVLIYLKVRKNRREAARQGLASSHNSIEVLATEEEAGQNTQLRNAYINNLVQEAEFTTKSTLKGSHTSSHTHATAQEHDLNSLENSYRKLDSTSYDSKSQTKSSCLDYSRESPEGGDPTESPPSQDFFIRIRGMIAAAKNRLNSFRYRPTLLVIPEDDYFYQDFKERDIEGSRSNRKSFTKFSRKVNNPAVTKKIESIHGSNLGAAMLEAKLAPPLPPPRNAKSKSKKRAPSPPGGNDKEHTHCRESPSPVGLKDLGGSLDRKKRKINAENYSKFDFFRLDLYEKINRIREGKGTENTEITILEMSGGKRDNLDALCGASEERNKGSTSCCSTLEYPSGHQDVKISRRQLLYKLQETETINDSEDEVCSVEREKERVKRCKLNEKRVEPNLPTSCPDNRIEDMTITHTTEANAACSSRPGTAMSNSSHTSSSQPSTMKELRIEETTLVKAETEKDNLSEYSETSEASLSGDSLNSSFRKPVKSATSFESKHSVKSSEDLSMISGSSVITSSTAIKEIENYDDDEEIDDEDDEMDDITTQDDDSRLSTDLDAEMCSLDESEHPSLEEYLQLSSQVAKKLSERTVPAFNSDSPREKNLISQFMKEFKTTIGRLKAAEDNKPTRTSSPGSDNWTLKKEDKKTKVARKVSIFKRNPLKNRKNEEPLVTEESGKSNCFENCQIASESDDAASSRSSTSSKMSGKKRGQRERYKNKTPEIVPAGAKVLDVGEKTIISIGNGMKKCERETRGETQRYAPVSKISIPRGKVVTPPLPPPKPQLDQLLLKKSMSSLRKGHKGQPNTIQCNSQISEDDVTDDNETEELKKTNLHSSKSGAREHERFVKTPSIESDSISVANSDMTEDSLNTPVRQKDSEDENREDISEDENGPIDRCLAQLADSVIQPPDDCSLNRYLSQLGNVLATREDCQLDQCLSKLASNMNGNRATKGFNLSQHLPLCTWEHVCVDRGSDRSTPTSDRSSTTSRGSRSSQENLRKKTLNKSKHHHHHHHRSVECKHSGDNMQVSAPLENGNHSANGRVITNGNAVSEHILMEKVVQKGLLKSKHRIASTSEEDECGRASSLGSTRELETPIPETTSDPGSVDLERPRKKRPLFRRSKKGLNGTCRQHIQSNKLGKKENALRKEFQTRNSSTPRSSSSDVTVIQLEGDSNEHVTNVDSSNTFVTLINVDSSDCSNSAEEK</sequence>
<reference evidence="3" key="1">
    <citation type="submission" date="2020-08" db="EMBL/GenBank/DDBJ databases">
        <title>Multicomponent nature underlies the extraordinary mechanical properties of spider dragline silk.</title>
        <authorList>
            <person name="Kono N."/>
            <person name="Nakamura H."/>
            <person name="Mori M."/>
            <person name="Yoshida Y."/>
            <person name="Ohtoshi R."/>
            <person name="Malay A.D."/>
            <person name="Moran D.A.P."/>
            <person name="Tomita M."/>
            <person name="Numata K."/>
            <person name="Arakawa K."/>
        </authorList>
    </citation>
    <scope>NUCLEOTIDE SEQUENCE</scope>
</reference>